<feature type="coiled-coil region" evidence="5">
    <location>
        <begin position="663"/>
        <end position="746"/>
    </location>
</feature>
<feature type="coiled-coil region" evidence="5">
    <location>
        <begin position="163"/>
        <end position="379"/>
    </location>
</feature>
<organism evidence="6 7">
    <name type="scientific">Brenthis ino</name>
    <name type="common">lesser marbled fritillary</name>
    <dbReference type="NCBI Taxonomy" id="405034"/>
    <lineage>
        <taxon>Eukaryota</taxon>
        <taxon>Metazoa</taxon>
        <taxon>Ecdysozoa</taxon>
        <taxon>Arthropoda</taxon>
        <taxon>Hexapoda</taxon>
        <taxon>Insecta</taxon>
        <taxon>Pterygota</taxon>
        <taxon>Neoptera</taxon>
        <taxon>Endopterygota</taxon>
        <taxon>Lepidoptera</taxon>
        <taxon>Glossata</taxon>
        <taxon>Ditrysia</taxon>
        <taxon>Papilionoidea</taxon>
        <taxon>Nymphalidae</taxon>
        <taxon>Heliconiinae</taxon>
        <taxon>Argynnini</taxon>
        <taxon>Brenthis</taxon>
    </lineage>
</organism>
<evidence type="ECO:0000256" key="5">
    <source>
        <dbReference type="SAM" id="Coils"/>
    </source>
</evidence>
<feature type="coiled-coil region" evidence="5">
    <location>
        <begin position="473"/>
        <end position="634"/>
    </location>
</feature>
<dbReference type="Proteomes" id="UP000838878">
    <property type="component" value="Chromosome 8"/>
</dbReference>
<accession>A0A8J9V455</accession>
<dbReference type="PANTHER" id="PTHR20544:SF0">
    <property type="entry name" value="NUCLEOPROTEIN TPR_MLP1 DOMAIN-CONTAINING PROTEIN"/>
    <property type="match status" value="1"/>
</dbReference>
<dbReference type="PANTHER" id="PTHR20544">
    <property type="entry name" value="CENTROSOMAL PROTEIN CEP135"/>
    <property type="match status" value="1"/>
</dbReference>
<keyword evidence="5" id="KW-0175">Coiled coil</keyword>
<dbReference type="EMBL" id="OV170228">
    <property type="protein sequence ID" value="CAH0729874.1"/>
    <property type="molecule type" value="Genomic_DNA"/>
</dbReference>
<evidence type="ECO:0000256" key="4">
    <source>
        <dbReference type="ARBA" id="ARBA00038123"/>
    </source>
</evidence>
<gene>
    <name evidence="6" type="ORF">BINO364_LOCUS14922</name>
</gene>
<feature type="coiled-coil region" evidence="5">
    <location>
        <begin position="71"/>
        <end position="123"/>
    </location>
</feature>
<dbReference type="AlphaFoldDB" id="A0A8J9V455"/>
<feature type="coiled-coil region" evidence="5">
    <location>
        <begin position="967"/>
        <end position="1022"/>
    </location>
</feature>
<reference evidence="6" key="1">
    <citation type="submission" date="2021-12" db="EMBL/GenBank/DDBJ databases">
        <authorList>
            <person name="Martin H S."/>
        </authorList>
    </citation>
    <scope>NUCLEOTIDE SEQUENCE</scope>
</reference>
<protein>
    <recommendedName>
        <fullName evidence="8">Centrosomal protein of 135 kDa</fullName>
    </recommendedName>
</protein>
<evidence type="ECO:0000313" key="6">
    <source>
        <dbReference type="EMBL" id="CAH0729874.1"/>
    </source>
</evidence>
<comment type="subcellular location">
    <subcellularLocation>
        <location evidence="1">Cytoplasm</location>
        <location evidence="1">Cytoskeleton</location>
        <location evidence="1">Microtubule organizing center</location>
        <location evidence="1">Centrosome</location>
        <location evidence="1">Centriole</location>
    </subcellularLocation>
</comment>
<comment type="similarity">
    <text evidence="4">Belongs to the CEP135/TSGA10 family.</text>
</comment>
<dbReference type="InterPro" id="IPR051877">
    <property type="entry name" value="Centriole_BasalBody_StrucProt"/>
</dbReference>
<sequence>MGEAYFNLKSKLEELGYNNILPIDAVPLVECVLADLLQTTRSLQHYMDLSKEALLQKEALMMEAEPYKCDNMKLIQENNKLHSEIMQLKEDNFKLSKECKRRVNSLNDEISKKESLISKLQHDIRDLSLRGLCADTQSSRNKSKRKDGGDFYMSKNCLCTEKSLSTDQKLAELNRTIQSLQEKNCEYSDEIEMLKNQIENRNKEIVRLNMLLDGGRPLVAVHKDFYNDTPDVKIQRLLKQIKELERANDDIKKELEKSLDKQHEAMLRALSLADKNKKLQEELQKVDKLALKVEEDCNKRLATMMNDLNFMQTRIEGLTIKNSELERELSQKYSKETSPIVQQSLNVVLKEKETLQQEIKKLVELNQSLQEKILSLSEVNKCFKDRFSVENEYVKNNSKCHIKDELKQLFEEEKRKYETYILNIQEKLSETLSLFSKNVYTQKESNQTSSSVSSDNAFIRDLHTRLCESEQKILMLRKENEELKHKAIQVNDNNKSSYQNIISHLNTENSELSKENISLSQKLSQYKALNLSSHDRSDRDKGNVQRLNERIEEMTHEIQLLKKDKQEYNLRCKEALELVDKLKRDLAYKQRELEQLEEENCSYKMTNRTEKASVDQLKDECNFLREQIKKMQTEFIREKTLANQIKNIQLETERSSAEVQSELLSAQKKLSMSKASIDNLEKKCQELQSEIIKLRNEKLNLIDSIKAIDKERDKLVIDLDHKTENIAVLEQKLKSQTYDISKLENEICELKRQLNLSKVNEHKLVDYESQITFLNGEVLRITNQYDTAIIENKHLQSSLTDANGVLKLTKIELEKSRKDVDGLKQQLQHYVAEIRRIEDLLSQKEAERSDMLEQFASLSVEANILENNNHSLESESASKTQQLQTYVNKIQSLEEKLIDKDNIIDSQSARIAAMTCKISSLQNEIKLITEEKNILAQNVSYLKQMCNNLQSNEKINALTVTNTDSELKLYENRIKTLSSSKATLELEKEELKDNLKTSEKLLSNARREIVELKLALQDATNETQSLHEHVNRLSSSRNTNIEENTISREKLELPLMLEETIHELSNEDDDSDRYHIANKSFSKCSHSSTL</sequence>
<keyword evidence="7" id="KW-1185">Reference proteome</keyword>
<feature type="non-terminal residue" evidence="6">
    <location>
        <position position="1090"/>
    </location>
</feature>
<evidence type="ECO:0000256" key="2">
    <source>
        <dbReference type="ARBA" id="ARBA00022490"/>
    </source>
</evidence>
<name>A0A8J9V455_9NEOP</name>
<dbReference type="OrthoDB" id="10254663at2759"/>
<evidence type="ECO:0000313" key="7">
    <source>
        <dbReference type="Proteomes" id="UP000838878"/>
    </source>
</evidence>
<keyword evidence="2" id="KW-0963">Cytoplasm</keyword>
<evidence type="ECO:0000256" key="3">
    <source>
        <dbReference type="ARBA" id="ARBA00023212"/>
    </source>
</evidence>
<evidence type="ECO:0008006" key="8">
    <source>
        <dbReference type="Google" id="ProtNLM"/>
    </source>
</evidence>
<evidence type="ECO:0000256" key="1">
    <source>
        <dbReference type="ARBA" id="ARBA00004114"/>
    </source>
</evidence>
<keyword evidence="3" id="KW-0206">Cytoskeleton</keyword>
<dbReference type="GO" id="GO:0005814">
    <property type="term" value="C:centriole"/>
    <property type="evidence" value="ECO:0007669"/>
    <property type="project" value="UniProtKB-SubCell"/>
</dbReference>
<proteinExistence type="inferred from homology"/>
<feature type="coiled-coil region" evidence="5">
    <location>
        <begin position="806"/>
        <end position="938"/>
    </location>
</feature>